<evidence type="ECO:0008006" key="3">
    <source>
        <dbReference type="Google" id="ProtNLM"/>
    </source>
</evidence>
<organism evidence="1 2">
    <name type="scientific">Hymenobacter fastidiosus</name>
    <dbReference type="NCBI Taxonomy" id="486264"/>
    <lineage>
        <taxon>Bacteria</taxon>
        <taxon>Pseudomonadati</taxon>
        <taxon>Bacteroidota</taxon>
        <taxon>Cytophagia</taxon>
        <taxon>Cytophagales</taxon>
        <taxon>Hymenobacteraceae</taxon>
        <taxon>Hymenobacter</taxon>
    </lineage>
</organism>
<proteinExistence type="predicted"/>
<evidence type="ECO:0000313" key="2">
    <source>
        <dbReference type="Proteomes" id="UP001500567"/>
    </source>
</evidence>
<dbReference type="EMBL" id="BAABDJ010000001">
    <property type="protein sequence ID" value="GAA3994785.1"/>
    <property type="molecule type" value="Genomic_DNA"/>
</dbReference>
<keyword evidence="2" id="KW-1185">Reference proteome</keyword>
<protein>
    <recommendedName>
        <fullName evidence="3">VOC family protein</fullName>
    </recommendedName>
</protein>
<accession>A0ABP7RB32</accession>
<name>A0ABP7RB32_9BACT</name>
<reference evidence="2" key="1">
    <citation type="journal article" date="2019" name="Int. J. Syst. Evol. Microbiol.">
        <title>The Global Catalogue of Microorganisms (GCM) 10K type strain sequencing project: providing services to taxonomists for standard genome sequencing and annotation.</title>
        <authorList>
            <consortium name="The Broad Institute Genomics Platform"/>
            <consortium name="The Broad Institute Genome Sequencing Center for Infectious Disease"/>
            <person name="Wu L."/>
            <person name="Ma J."/>
        </authorList>
    </citation>
    <scope>NUCLEOTIDE SEQUENCE [LARGE SCALE GENOMIC DNA]</scope>
    <source>
        <strain evidence="2">JCM 17224</strain>
    </source>
</reference>
<comment type="caution">
    <text evidence="1">The sequence shown here is derived from an EMBL/GenBank/DDBJ whole genome shotgun (WGS) entry which is preliminary data.</text>
</comment>
<dbReference type="Proteomes" id="UP001500567">
    <property type="component" value="Unassembled WGS sequence"/>
</dbReference>
<gene>
    <name evidence="1" type="ORF">GCM10022408_01500</name>
</gene>
<evidence type="ECO:0000313" key="1">
    <source>
        <dbReference type="EMBL" id="GAA3994785.1"/>
    </source>
</evidence>
<sequence>METLTPIAEIDVPNAEWAATINFYASLWGQPDYPQVPDTAVFRLGNEEVHFTKTDSNLKLNSLQTLPSHFQVAGPGQAPDIYNQLAKLPGAQAEPGPHKSWAFPVEAGITVVTMTTVRFNDQKTESRARGSIHNPNF</sequence>